<keyword evidence="7" id="KW-1185">Reference proteome</keyword>
<dbReference type="Gene3D" id="3.40.50.2000">
    <property type="entry name" value="Glycogen Phosphorylase B"/>
    <property type="match status" value="1"/>
</dbReference>
<dbReference type="OrthoDB" id="9808590at2"/>
<proteinExistence type="predicted"/>
<comment type="caution">
    <text evidence="6">The sequence shown here is derived from an EMBL/GenBank/DDBJ whole genome shotgun (WGS) entry which is preliminary data.</text>
</comment>
<organism evidence="6 7">
    <name type="scientific">Luteibaculum oceani</name>
    <dbReference type="NCBI Taxonomy" id="1294296"/>
    <lineage>
        <taxon>Bacteria</taxon>
        <taxon>Pseudomonadati</taxon>
        <taxon>Bacteroidota</taxon>
        <taxon>Flavobacteriia</taxon>
        <taxon>Flavobacteriales</taxon>
        <taxon>Luteibaculaceae</taxon>
        <taxon>Luteibaculum</taxon>
    </lineage>
</organism>
<evidence type="ECO:0000313" key="6">
    <source>
        <dbReference type="EMBL" id="TXC78974.1"/>
    </source>
</evidence>
<dbReference type="PANTHER" id="PTHR45825">
    <property type="entry name" value="GRANULE-BOUND STARCH SYNTHASE 1, CHLOROPLASTIC/AMYLOPLASTIC"/>
    <property type="match status" value="1"/>
</dbReference>
<evidence type="ECO:0000256" key="1">
    <source>
        <dbReference type="ARBA" id="ARBA00001478"/>
    </source>
</evidence>
<protein>
    <recommendedName>
        <fullName evidence="2">starch synthase</fullName>
        <ecNumber evidence="2">2.4.1.21</ecNumber>
    </recommendedName>
</protein>
<feature type="domain" description="Starch synthase catalytic" evidence="5">
    <location>
        <begin position="5"/>
        <end position="227"/>
    </location>
</feature>
<dbReference type="EMBL" id="VORB01000005">
    <property type="protein sequence ID" value="TXC78974.1"/>
    <property type="molecule type" value="Genomic_DNA"/>
</dbReference>
<dbReference type="PANTHER" id="PTHR45825:SF11">
    <property type="entry name" value="ALPHA AMYLASE DOMAIN-CONTAINING PROTEIN"/>
    <property type="match status" value="1"/>
</dbReference>
<evidence type="ECO:0000256" key="3">
    <source>
        <dbReference type="ARBA" id="ARBA00022676"/>
    </source>
</evidence>
<evidence type="ECO:0000256" key="2">
    <source>
        <dbReference type="ARBA" id="ARBA00012588"/>
    </source>
</evidence>
<accession>A0A5C6V1T9</accession>
<dbReference type="AlphaFoldDB" id="A0A5C6V1T9"/>
<dbReference type="EC" id="2.4.1.21" evidence="2"/>
<dbReference type="SUPFAM" id="SSF53756">
    <property type="entry name" value="UDP-Glycosyltransferase/glycogen phosphorylase"/>
    <property type="match status" value="1"/>
</dbReference>
<dbReference type="RefSeq" id="WP_147014498.1">
    <property type="nucleotide sequence ID" value="NZ_VORB01000005.1"/>
</dbReference>
<keyword evidence="4" id="KW-0808">Transferase</keyword>
<evidence type="ECO:0000256" key="4">
    <source>
        <dbReference type="ARBA" id="ARBA00022679"/>
    </source>
</evidence>
<dbReference type="Pfam" id="PF08323">
    <property type="entry name" value="Glyco_transf_5"/>
    <property type="match status" value="1"/>
</dbReference>
<comment type="catalytic activity">
    <reaction evidence="1">
        <text>[(1-&gt;4)-alpha-D-glucosyl](n) + ADP-alpha-D-glucose = [(1-&gt;4)-alpha-D-glucosyl](n+1) + ADP + H(+)</text>
        <dbReference type="Rhea" id="RHEA:18189"/>
        <dbReference type="Rhea" id="RHEA-COMP:9584"/>
        <dbReference type="Rhea" id="RHEA-COMP:9587"/>
        <dbReference type="ChEBI" id="CHEBI:15378"/>
        <dbReference type="ChEBI" id="CHEBI:15444"/>
        <dbReference type="ChEBI" id="CHEBI:57498"/>
        <dbReference type="ChEBI" id="CHEBI:456216"/>
        <dbReference type="EC" id="2.4.1.21"/>
    </reaction>
</comment>
<reference evidence="6 7" key="1">
    <citation type="submission" date="2019-08" db="EMBL/GenBank/DDBJ databases">
        <title>Genome of Luteibaculum oceani JCM 18817.</title>
        <authorList>
            <person name="Bowman J.P."/>
        </authorList>
    </citation>
    <scope>NUCLEOTIDE SEQUENCE [LARGE SCALE GENOMIC DNA]</scope>
    <source>
        <strain evidence="6 7">JCM 18817</strain>
    </source>
</reference>
<keyword evidence="3" id="KW-0328">Glycosyltransferase</keyword>
<dbReference type="Proteomes" id="UP000321168">
    <property type="component" value="Unassembled WGS sequence"/>
</dbReference>
<sequence>MRKPKVLFVSQEITPFLPSNEISDISRKLPQKTQESGKEIRVFMPKYGCINERRHQLHEVIRLSGMNLIIDDNDHPLIIKVASIPAGRMQVYFIDNEEYFQRKAVNASKEGEFFEDNDERAMFFCKGVIETVKKLGWTPDIIHCHGWMSAFLPVYLKKVYHNDPHFSESKVVFSTYSGQLENKLNNNIPAKLNFDGIELENQDVLKNPSVENLYQLGMQYADAVVLADEDASEKFGSFCNELDVNTIQPSEDEHFEACNELYNTIIEESAVLVEE</sequence>
<evidence type="ECO:0000259" key="5">
    <source>
        <dbReference type="Pfam" id="PF08323"/>
    </source>
</evidence>
<dbReference type="GO" id="GO:0009011">
    <property type="term" value="F:alpha-1,4-glucan glucosyltransferase (ADP-glucose donor) activity"/>
    <property type="evidence" value="ECO:0007669"/>
    <property type="project" value="UniProtKB-EC"/>
</dbReference>
<dbReference type="InterPro" id="IPR013534">
    <property type="entry name" value="Starch_synth_cat_dom"/>
</dbReference>
<evidence type="ECO:0000313" key="7">
    <source>
        <dbReference type="Proteomes" id="UP000321168"/>
    </source>
</evidence>
<gene>
    <name evidence="6" type="ORF">FRX97_07100</name>
</gene>
<name>A0A5C6V1T9_9FLAO</name>